<evidence type="ECO:0000313" key="3">
    <source>
        <dbReference type="EMBL" id="MBB4350625.1"/>
    </source>
</evidence>
<reference evidence="6 7" key="1">
    <citation type="submission" date="2020-08" db="EMBL/GenBank/DDBJ databases">
        <title>Genomic Encyclopedia of Type Strains, Phase IV (KMG-V): Genome sequencing to study the core and pangenomes of soil and plant-associated prokaryotes.</title>
        <authorList>
            <person name="Whitman W."/>
        </authorList>
    </citation>
    <scope>NUCLEOTIDE SEQUENCE [LARGE SCALE GENOMIC DNA]</scope>
    <source>
        <strain evidence="4 7">SEMIA 444</strain>
        <strain evidence="3 6">SEMIA 448</strain>
        <strain evidence="5 8">SEMIA 452</strain>
    </source>
</reference>
<gene>
    <name evidence="4" type="ORF">GGE31_004358</name>
    <name evidence="3" type="ORF">GGE33_004399</name>
    <name evidence="5" type="ORF">GGE35_004281</name>
</gene>
<evidence type="ECO:0000313" key="6">
    <source>
        <dbReference type="Proteomes" id="UP000520770"/>
    </source>
</evidence>
<evidence type="ECO:0000259" key="2">
    <source>
        <dbReference type="Pfam" id="PF00296"/>
    </source>
</evidence>
<evidence type="ECO:0000313" key="4">
    <source>
        <dbReference type="EMBL" id="MBB4413820.1"/>
    </source>
</evidence>
<dbReference type="NCBIfam" id="TIGR03558">
    <property type="entry name" value="oxido_grp_1"/>
    <property type="match status" value="1"/>
</dbReference>
<comment type="caution">
    <text evidence="3">The sequence shown here is derived from an EMBL/GenBank/DDBJ whole genome shotgun (WGS) entry which is preliminary data.</text>
</comment>
<protein>
    <submittedName>
        <fullName evidence="3">Luciferase family oxidoreductase group 1</fullName>
    </submittedName>
</protein>
<dbReference type="GO" id="GO:0005829">
    <property type="term" value="C:cytosol"/>
    <property type="evidence" value="ECO:0007669"/>
    <property type="project" value="TreeGrafter"/>
</dbReference>
<accession>A0A7W6SCI4</accession>
<dbReference type="InterPro" id="IPR011251">
    <property type="entry name" value="Luciferase-like_dom"/>
</dbReference>
<evidence type="ECO:0000256" key="1">
    <source>
        <dbReference type="ARBA" id="ARBA00007789"/>
    </source>
</evidence>
<feature type="domain" description="Luciferase-like" evidence="2">
    <location>
        <begin position="1"/>
        <end position="295"/>
    </location>
</feature>
<dbReference type="InterPro" id="IPR036661">
    <property type="entry name" value="Luciferase-like_sf"/>
</dbReference>
<dbReference type="Pfam" id="PF00296">
    <property type="entry name" value="Bac_luciferase"/>
    <property type="match status" value="1"/>
</dbReference>
<dbReference type="EMBL" id="JACIGW010000006">
    <property type="protein sequence ID" value="MBB4350625.1"/>
    <property type="molecule type" value="Genomic_DNA"/>
</dbReference>
<comment type="similarity">
    <text evidence="1">To bacterial alkanal monooxygenase alpha and beta chains.</text>
</comment>
<keyword evidence="7" id="KW-1185">Reference proteome</keyword>
<dbReference type="Gene3D" id="3.20.20.30">
    <property type="entry name" value="Luciferase-like domain"/>
    <property type="match status" value="1"/>
</dbReference>
<sequence>MTFGLSFLDKSPIHENEGAAAALRRTVALAQKAEYHGFRRFWVAEHHNSPKLASSSPEVLIGYLLAQTKRISIGSGGVMLQHYSAYKVAENFNLLASLAPGRVDLGIGKAPGGLPISTRALQGAYDPTRRPSFDAQLADLDRFIRGEDAATTPEDRLSAYPSPPTAPNRFLLGASPESARLAASLGWSFVYAGHINGEENAVSATLAAYRDAGGTYAVLAVAVVVAETDQAAEALDVEGRRFRVEIEGGQGVNVGSELQALEYVRQAGAASYRIEERSPLIIRGSPTTVQAELQRLHHLHGVDEFIVDCPVSDGAHHLKAIEYLATASRALAA</sequence>
<dbReference type="Proteomes" id="UP000576087">
    <property type="component" value="Unassembled WGS sequence"/>
</dbReference>
<dbReference type="SUPFAM" id="SSF51679">
    <property type="entry name" value="Bacterial luciferase-like"/>
    <property type="match status" value="1"/>
</dbReference>
<dbReference type="EMBL" id="JACIHM010000007">
    <property type="protein sequence ID" value="MBB4448435.1"/>
    <property type="molecule type" value="Genomic_DNA"/>
</dbReference>
<dbReference type="PANTHER" id="PTHR30137">
    <property type="entry name" value="LUCIFERASE-LIKE MONOOXYGENASE"/>
    <property type="match status" value="1"/>
</dbReference>
<evidence type="ECO:0000313" key="5">
    <source>
        <dbReference type="EMBL" id="MBB4448435.1"/>
    </source>
</evidence>
<evidence type="ECO:0000313" key="8">
    <source>
        <dbReference type="Proteomes" id="UP000576087"/>
    </source>
</evidence>
<dbReference type="RefSeq" id="WP_183827690.1">
    <property type="nucleotide sequence ID" value="NZ_JACIGW010000006.1"/>
</dbReference>
<organism evidence="3 6">
    <name type="scientific">Aliirhizobium cellulosilyticum</name>
    <dbReference type="NCBI Taxonomy" id="393664"/>
    <lineage>
        <taxon>Bacteria</taxon>
        <taxon>Pseudomonadati</taxon>
        <taxon>Pseudomonadota</taxon>
        <taxon>Alphaproteobacteria</taxon>
        <taxon>Hyphomicrobiales</taxon>
        <taxon>Rhizobiaceae</taxon>
        <taxon>Aliirhizobium</taxon>
    </lineage>
</organism>
<evidence type="ECO:0000313" key="7">
    <source>
        <dbReference type="Proteomes" id="UP000524535"/>
    </source>
</evidence>
<dbReference type="Proteomes" id="UP000520770">
    <property type="component" value="Unassembled WGS sequence"/>
</dbReference>
<dbReference type="AlphaFoldDB" id="A0A7W6SCI4"/>
<dbReference type="PANTHER" id="PTHR30137:SF20">
    <property type="entry name" value="N-ACETYL-S-ALKYLCYSTEINE MONOOXYGENASE"/>
    <property type="match status" value="1"/>
</dbReference>
<proteinExistence type="predicted"/>
<dbReference type="EMBL" id="JACIGY010000007">
    <property type="protein sequence ID" value="MBB4413820.1"/>
    <property type="molecule type" value="Genomic_DNA"/>
</dbReference>
<dbReference type="InterPro" id="IPR050766">
    <property type="entry name" value="Bact_Lucif_Oxidored"/>
</dbReference>
<dbReference type="Proteomes" id="UP000524535">
    <property type="component" value="Unassembled WGS sequence"/>
</dbReference>
<dbReference type="GO" id="GO:0016705">
    <property type="term" value="F:oxidoreductase activity, acting on paired donors, with incorporation or reduction of molecular oxygen"/>
    <property type="evidence" value="ECO:0007669"/>
    <property type="project" value="InterPro"/>
</dbReference>
<dbReference type="InterPro" id="IPR019949">
    <property type="entry name" value="CmoO-like"/>
</dbReference>
<name>A0A7W6SCI4_9HYPH</name>